<keyword evidence="3" id="KW-1185">Reference proteome</keyword>
<evidence type="ECO:0000313" key="3">
    <source>
        <dbReference type="Proteomes" id="UP000016462"/>
    </source>
</evidence>
<proteinExistence type="predicted"/>
<comment type="caution">
    <text evidence="2">The sequence shown here is derived from an EMBL/GenBank/DDBJ whole genome shotgun (WGS) entry which is preliminary data.</text>
</comment>
<protein>
    <submittedName>
        <fullName evidence="2">Uncharacterized protein</fullName>
    </submittedName>
</protein>
<gene>
    <name evidence="2" type="ORF">L332_12055</name>
</gene>
<dbReference type="AlphaFoldDB" id="U1LST6"/>
<feature type="compositionally biased region" description="Basic and acidic residues" evidence="1">
    <location>
        <begin position="123"/>
        <end position="132"/>
    </location>
</feature>
<sequence>MSAGEVGVDAGVEILGDEYRYGVKFGLKAEVGVKWGPTSRIKLPLVTLEGPNPAAALTQFGVEALKNLVTDPIGTVEDTAEDVADAAVDAAETAVDVVLVPVKLMEDLFDTDDDGPPVATHDGQYEHKERAPKGTVYFD</sequence>
<accession>U1LST6</accession>
<evidence type="ECO:0000313" key="2">
    <source>
        <dbReference type="EMBL" id="ERG65167.1"/>
    </source>
</evidence>
<evidence type="ECO:0000256" key="1">
    <source>
        <dbReference type="SAM" id="MobiDB-lite"/>
    </source>
</evidence>
<name>U1LST6_9MICO</name>
<organism evidence="2 3">
    <name type="scientific">Agrococcus pavilionensis RW1</name>
    <dbReference type="NCBI Taxonomy" id="1330458"/>
    <lineage>
        <taxon>Bacteria</taxon>
        <taxon>Bacillati</taxon>
        <taxon>Actinomycetota</taxon>
        <taxon>Actinomycetes</taxon>
        <taxon>Micrococcales</taxon>
        <taxon>Microbacteriaceae</taxon>
        <taxon>Agrococcus</taxon>
    </lineage>
</organism>
<dbReference type="Proteomes" id="UP000016462">
    <property type="component" value="Unassembled WGS sequence"/>
</dbReference>
<dbReference type="EMBL" id="ASHR01000008">
    <property type="protein sequence ID" value="ERG65167.1"/>
    <property type="molecule type" value="Genomic_DNA"/>
</dbReference>
<reference evidence="2 3" key="1">
    <citation type="journal article" date="2013" name="Genome Announc.">
        <title>First draft genome sequence from a member of the genus agrococcus, isolated from modern microbialites.</title>
        <authorList>
            <person name="White R.A.III."/>
            <person name="Grassa C.J."/>
            <person name="Suttle C.A."/>
        </authorList>
    </citation>
    <scope>NUCLEOTIDE SEQUENCE [LARGE SCALE GENOMIC DNA]</scope>
    <source>
        <strain evidence="2 3">RW1</strain>
    </source>
</reference>
<feature type="region of interest" description="Disordered" evidence="1">
    <location>
        <begin position="111"/>
        <end position="139"/>
    </location>
</feature>